<name>A0ABY3XFG9_9GAMM</name>
<dbReference type="InterPro" id="IPR005546">
    <property type="entry name" value="Autotransporte_beta"/>
</dbReference>
<dbReference type="InterPro" id="IPR036709">
    <property type="entry name" value="Autotransporte_beta_dom_sf"/>
</dbReference>
<reference evidence="4 5" key="1">
    <citation type="submission" date="2022-03" db="EMBL/GenBank/DDBJ databases">
        <title>Complete genome sequence of Lysobacter capsici VKM B-2533 and Lysobacter gummosus 10.1.1, promising sources of lytic agents.</title>
        <authorList>
            <person name="Tarlachkov S.V."/>
            <person name="Kudryakova I.V."/>
            <person name="Afoshin A.S."/>
            <person name="Leontyevskaya E.A."/>
            <person name="Leontyevskaya N.V."/>
        </authorList>
    </citation>
    <scope>NUCLEOTIDE SEQUENCE [LARGE SCALE GENOMIC DNA]</scope>
    <source>
        <strain evidence="4 5">10.1.1</strain>
    </source>
</reference>
<dbReference type="Proteomes" id="UP000829194">
    <property type="component" value="Chromosome"/>
</dbReference>
<feature type="compositionally biased region" description="Gly residues" evidence="1">
    <location>
        <begin position="739"/>
        <end position="792"/>
    </location>
</feature>
<gene>
    <name evidence="4" type="ORF">MOV92_03615</name>
</gene>
<sequence length="1106" mass="113920">MSGSRSAARGDEDLSKLPPLWRQSIIDNAREQAERDLAQRRRKTLYFSVVTALVTGAIARPAVVQATDHKDTVTGVGEHDRTGGTGNYDPGYDIADENGSLHYRFADGDRVALEGADRDVLAMSIARGNPPVVLDVAGGGWLNLSAVRPQSTTRGSAIGILNDGNTVTVNGNTRISANARDTDQGAGLGNGANAVIGRGGSTTVFNGATDFHARTQGFARAVWASGRSSIVFNGPTTILAESRGTLDAVYNSDGSTITFNGDTRISALSIWPSDNAHAIYNDNTNSRLTVNGDLSLTTVAMGSTAFGVRNQGDMEVFGDATVSVTGTRSTHGIANTHRNAWMIWHGDVDVRVRSEGPENGYAPFGNPSGLSNDRSPGARMRFEGAVNVDVASEAETYGLVSTGFIEFTSPTAPVSFTVAAACNPPDIPNCDRDVYGIRNFGTVNVAGGLTVSTSPFGTGAAYSIWSVPLDSQDASVTVNQAGGRTVQLDGDIATATDVVNGHIGSVDVNFDTSDSWLRGRVNGRQTDAGFTVGKAELAFANGAVWIPQGTGTLSNDFGSGSLSIGSNGAIDMAAAWGRFVPGSVPAHAYRRLLVDSSNTGTGASVALSDGARFMLLSDITGKSGTATADKIVFGSGIKNFSASGTQVVGIVYDPVLDDTSWVNAATIRAGRSIAAAAPIDILDAGAAAGGSAAFSAVAGLDGRWSATYENDLVQFTYRPQVALTADGKKVVLTGIDIPGTGGDSGGNPGGGIGENPGGGTGGNPGSNPGGGTGGNPVGNPGGGTGNGTEIGNGVGILPSQTVLTAADAADSLVNLWKAGAQGSLQQLRGAAPGADPDDNHVWARADAGEITAKTAYSRRYRQNYHGMTIGADHGFALDAGTAAIGLSAGQIRSTADYVQGRGDLTGTTLGLYGRWSADNGNYLLFAASASSLKNRYAARDSEGRDIVGKYRTQAGQLYAEGGHTFKLAKSYYVEPQLGLSLGAIRDSEHTTGNGVRISQDTLDASYARVGVAFGRTLEGARLAGNVYVRAAALHYLGDDLDLTASKQGGSIVPATSDRKGTSGELMLGGDVGFNNKRTSLFLEASGATGAETRQHWAIQAGLRHSW</sequence>
<organism evidence="4 5">
    <name type="scientific">Lysobacter gummosus</name>
    <dbReference type="NCBI Taxonomy" id="262324"/>
    <lineage>
        <taxon>Bacteria</taxon>
        <taxon>Pseudomonadati</taxon>
        <taxon>Pseudomonadota</taxon>
        <taxon>Gammaproteobacteria</taxon>
        <taxon>Lysobacterales</taxon>
        <taxon>Lysobacteraceae</taxon>
        <taxon>Lysobacter</taxon>
    </lineage>
</organism>
<feature type="domain" description="Autotransporter" evidence="3">
    <location>
        <begin position="834"/>
        <end position="1106"/>
    </location>
</feature>
<evidence type="ECO:0000313" key="4">
    <source>
        <dbReference type="EMBL" id="UNP30377.1"/>
    </source>
</evidence>
<dbReference type="SMART" id="SM00869">
    <property type="entry name" value="Autotransporter"/>
    <property type="match status" value="1"/>
</dbReference>
<keyword evidence="2" id="KW-1133">Transmembrane helix</keyword>
<evidence type="ECO:0000256" key="1">
    <source>
        <dbReference type="SAM" id="MobiDB-lite"/>
    </source>
</evidence>
<feature type="region of interest" description="Disordered" evidence="1">
    <location>
        <begin position="738"/>
        <end position="792"/>
    </location>
</feature>
<dbReference type="NCBIfam" id="TIGR01414">
    <property type="entry name" value="autotrans_barl"/>
    <property type="match status" value="1"/>
</dbReference>
<dbReference type="Pfam" id="PF03797">
    <property type="entry name" value="Autotransporter"/>
    <property type="match status" value="1"/>
</dbReference>
<dbReference type="RefSeq" id="WP_057941617.1">
    <property type="nucleotide sequence ID" value="NZ_CP011131.1"/>
</dbReference>
<dbReference type="EMBL" id="CP093547">
    <property type="protein sequence ID" value="UNP30377.1"/>
    <property type="molecule type" value="Genomic_DNA"/>
</dbReference>
<keyword evidence="5" id="KW-1185">Reference proteome</keyword>
<proteinExistence type="predicted"/>
<dbReference type="InterPro" id="IPR006315">
    <property type="entry name" value="OM_autotransptr_brl_dom"/>
</dbReference>
<protein>
    <submittedName>
        <fullName evidence="4">Autotransporter outer membrane beta-barrel domain-containing protein</fullName>
    </submittedName>
</protein>
<accession>A0ABY3XFG9</accession>
<evidence type="ECO:0000313" key="5">
    <source>
        <dbReference type="Proteomes" id="UP000829194"/>
    </source>
</evidence>
<dbReference type="Gene3D" id="2.40.128.130">
    <property type="entry name" value="Autotransporter beta-domain"/>
    <property type="match status" value="1"/>
</dbReference>
<feature type="transmembrane region" description="Helical" evidence="2">
    <location>
        <begin position="45"/>
        <end position="63"/>
    </location>
</feature>
<keyword evidence="2" id="KW-0812">Transmembrane</keyword>
<dbReference type="PROSITE" id="PS51208">
    <property type="entry name" value="AUTOTRANSPORTER"/>
    <property type="match status" value="1"/>
</dbReference>
<dbReference type="SUPFAM" id="SSF103515">
    <property type="entry name" value="Autotransporter"/>
    <property type="match status" value="1"/>
</dbReference>
<evidence type="ECO:0000259" key="3">
    <source>
        <dbReference type="PROSITE" id="PS51208"/>
    </source>
</evidence>
<evidence type="ECO:0000256" key="2">
    <source>
        <dbReference type="SAM" id="Phobius"/>
    </source>
</evidence>
<keyword evidence="2" id="KW-0472">Membrane</keyword>